<keyword evidence="2" id="KW-1185">Reference proteome</keyword>
<comment type="caution">
    <text evidence="1">The sequence shown here is derived from an EMBL/GenBank/DDBJ whole genome shotgun (WGS) entry which is preliminary data.</text>
</comment>
<evidence type="ECO:0000313" key="1">
    <source>
        <dbReference type="EMBL" id="MEM5405863.1"/>
    </source>
</evidence>
<sequence length="99" mass="10664">MILLDDGAFFIKRSINGDAASASGHLLHRCGSGDGVLDAYECVGTYEREASGAWGASVKVPCDVATGSCTRRLGTFKTNHDAITALWKARRDTRFTCQH</sequence>
<evidence type="ECO:0000313" key="2">
    <source>
        <dbReference type="Proteomes" id="UP001392318"/>
    </source>
</evidence>
<gene>
    <name evidence="1" type="ORF">VSR83_38725</name>
</gene>
<organism evidence="1 2">
    <name type="scientific">Paraburkholderia unamae</name>
    <dbReference type="NCBI Taxonomy" id="219649"/>
    <lineage>
        <taxon>Bacteria</taxon>
        <taxon>Pseudomonadati</taxon>
        <taxon>Pseudomonadota</taxon>
        <taxon>Betaproteobacteria</taxon>
        <taxon>Burkholderiales</taxon>
        <taxon>Burkholderiaceae</taxon>
        <taxon>Paraburkholderia</taxon>
    </lineage>
</organism>
<name>A0ACC6RWS1_9BURK</name>
<dbReference type="Proteomes" id="UP001392318">
    <property type="component" value="Unassembled WGS sequence"/>
</dbReference>
<dbReference type="EMBL" id="JAYMRU010000050">
    <property type="protein sequence ID" value="MEM5405863.1"/>
    <property type="molecule type" value="Genomic_DNA"/>
</dbReference>
<protein>
    <submittedName>
        <fullName evidence="1">Uncharacterized protein</fullName>
    </submittedName>
</protein>
<accession>A0ACC6RWS1</accession>
<proteinExistence type="predicted"/>
<reference evidence="1" key="1">
    <citation type="submission" date="2024-01" db="EMBL/GenBank/DDBJ databases">
        <title>The diversity of rhizobia nodulating Mimosa spp. in eleven states of Brazil covering several biomes is determined by host plant, location, and edaphic factors.</title>
        <authorList>
            <person name="Rouws L."/>
            <person name="Barauna A."/>
            <person name="Beukes C."/>
            <person name="De Faria S.M."/>
            <person name="Gross E."/>
            <person name="Dos Reis Junior F.B."/>
            <person name="Simon M."/>
            <person name="Maluk M."/>
            <person name="Odee D.W."/>
            <person name="Kenicer G."/>
            <person name="Young J.P.W."/>
            <person name="Reis V.M."/>
            <person name="Zilli J."/>
            <person name="James E.K."/>
        </authorList>
    </citation>
    <scope>NUCLEOTIDE SEQUENCE</scope>
    <source>
        <strain evidence="1">JPY452</strain>
    </source>
</reference>